<dbReference type="Proteomes" id="UP001499909">
    <property type="component" value="Unassembled WGS sequence"/>
</dbReference>
<reference evidence="4" key="1">
    <citation type="journal article" date="2019" name="Int. J. Syst. Evol. Microbiol.">
        <title>The Global Catalogue of Microorganisms (GCM) 10K type strain sequencing project: providing services to taxonomists for standard genome sequencing and annotation.</title>
        <authorList>
            <consortium name="The Broad Institute Genomics Platform"/>
            <consortium name="The Broad Institute Genome Sequencing Center for Infectious Disease"/>
            <person name="Wu L."/>
            <person name="Ma J."/>
        </authorList>
    </citation>
    <scope>NUCLEOTIDE SEQUENCE [LARGE SCALE GENOMIC DNA]</scope>
    <source>
        <strain evidence="4">JCM 17214</strain>
    </source>
</reference>
<dbReference type="RefSeq" id="WP_345113948.1">
    <property type="nucleotide sequence ID" value="NZ_BAABDH010000039.1"/>
</dbReference>
<accession>A0ABP7N769</accession>
<feature type="chain" id="PRO_5046848686" evidence="2">
    <location>
        <begin position="24"/>
        <end position="103"/>
    </location>
</feature>
<evidence type="ECO:0000313" key="4">
    <source>
        <dbReference type="Proteomes" id="UP001499909"/>
    </source>
</evidence>
<evidence type="ECO:0000256" key="2">
    <source>
        <dbReference type="SAM" id="SignalP"/>
    </source>
</evidence>
<feature type="region of interest" description="Disordered" evidence="1">
    <location>
        <begin position="70"/>
        <end position="103"/>
    </location>
</feature>
<feature type="signal peptide" evidence="2">
    <location>
        <begin position="1"/>
        <end position="23"/>
    </location>
</feature>
<sequence>MTKFLLFLLCAFLMLGEPTAAQAESAEGTAALTETVAYPRVPRPVYKRYRGNSRSKHRKPGMFRRMKLRRQAKLKRTAPRAVRKPQGVIKVDAPTGTMPKQPQ</sequence>
<evidence type="ECO:0000256" key="1">
    <source>
        <dbReference type="SAM" id="MobiDB-lite"/>
    </source>
</evidence>
<organism evidence="3 4">
    <name type="scientific">Hymenobacter algoricola</name>
    <dbReference type="NCBI Taxonomy" id="486267"/>
    <lineage>
        <taxon>Bacteria</taxon>
        <taxon>Pseudomonadati</taxon>
        <taxon>Bacteroidota</taxon>
        <taxon>Cytophagia</taxon>
        <taxon>Cytophagales</taxon>
        <taxon>Hymenobacteraceae</taxon>
        <taxon>Hymenobacter</taxon>
    </lineage>
</organism>
<gene>
    <name evidence="3" type="ORF">GCM10022406_23830</name>
</gene>
<name>A0ABP7N769_9BACT</name>
<protein>
    <submittedName>
        <fullName evidence="3">Uncharacterized protein</fullName>
    </submittedName>
</protein>
<feature type="compositionally biased region" description="Basic residues" evidence="1">
    <location>
        <begin position="70"/>
        <end position="83"/>
    </location>
</feature>
<comment type="caution">
    <text evidence="3">The sequence shown here is derived from an EMBL/GenBank/DDBJ whole genome shotgun (WGS) entry which is preliminary data.</text>
</comment>
<keyword evidence="2" id="KW-0732">Signal</keyword>
<proteinExistence type="predicted"/>
<dbReference type="EMBL" id="BAABDH010000039">
    <property type="protein sequence ID" value="GAA3938866.1"/>
    <property type="molecule type" value="Genomic_DNA"/>
</dbReference>
<keyword evidence="4" id="KW-1185">Reference proteome</keyword>
<evidence type="ECO:0000313" key="3">
    <source>
        <dbReference type="EMBL" id="GAA3938866.1"/>
    </source>
</evidence>